<dbReference type="AlphaFoldDB" id="A0A6N9U8Q0"/>
<evidence type="ECO:0000313" key="2">
    <source>
        <dbReference type="Proteomes" id="UP000471293"/>
    </source>
</evidence>
<dbReference type="RefSeq" id="WP_161214052.1">
    <property type="nucleotide sequence ID" value="NZ_JAAGLQ010000574.1"/>
</dbReference>
<dbReference type="Proteomes" id="UP000471293">
    <property type="component" value="Unassembled WGS sequence"/>
</dbReference>
<accession>A0A6N9U8Q0</accession>
<protein>
    <submittedName>
        <fullName evidence="1">Uncharacterized protein</fullName>
    </submittedName>
</protein>
<organism evidence="1 2">
    <name type="scientific">Streptomyces halstedii</name>
    <dbReference type="NCBI Taxonomy" id="1944"/>
    <lineage>
        <taxon>Bacteria</taxon>
        <taxon>Bacillati</taxon>
        <taxon>Actinomycetota</taxon>
        <taxon>Actinomycetes</taxon>
        <taxon>Kitasatosporales</taxon>
        <taxon>Streptomycetaceae</taxon>
        <taxon>Streptomyces</taxon>
    </lineage>
</organism>
<sequence length="84" mass="8757">MIATRASWGKGWPWKTSDVVMACSDAVNGGAYLAAADGENYLLTGTIARAGFVKGNAGVALWDMKDEGAYAEWLDAGEKLCPGG</sequence>
<comment type="caution">
    <text evidence="1">The sequence shown here is derived from an EMBL/GenBank/DDBJ whole genome shotgun (WGS) entry which is preliminary data.</text>
</comment>
<gene>
    <name evidence="1" type="ORF">G3I29_26965</name>
</gene>
<dbReference type="EMBL" id="JAAGLQ010000574">
    <property type="protein sequence ID" value="NEA19069.1"/>
    <property type="molecule type" value="Genomic_DNA"/>
</dbReference>
<name>A0A6N9U8Q0_STRHA</name>
<evidence type="ECO:0000313" key="1">
    <source>
        <dbReference type="EMBL" id="NEA19069.1"/>
    </source>
</evidence>
<proteinExistence type="predicted"/>
<reference evidence="1 2" key="1">
    <citation type="submission" date="2020-01" db="EMBL/GenBank/DDBJ databases">
        <title>Insect and environment-associated Actinomycetes.</title>
        <authorList>
            <person name="Currrie C."/>
            <person name="Chevrette M."/>
            <person name="Carlson C."/>
            <person name="Stubbendieck R."/>
            <person name="Wendt-Pienkowski E."/>
        </authorList>
    </citation>
    <scope>NUCLEOTIDE SEQUENCE [LARGE SCALE GENOMIC DNA]</scope>
    <source>
        <strain evidence="1 2">SID11342</strain>
    </source>
</reference>